<dbReference type="SUPFAM" id="SSF46626">
    <property type="entry name" value="Cytochrome c"/>
    <property type="match status" value="1"/>
</dbReference>
<keyword evidence="3 9" id="KW-0349">Heme</keyword>
<evidence type="ECO:0000256" key="3">
    <source>
        <dbReference type="ARBA" id="ARBA00022617"/>
    </source>
</evidence>
<dbReference type="RefSeq" id="WP_197939311.1">
    <property type="nucleotide sequence ID" value="NZ_CP065714.1"/>
</dbReference>
<feature type="transmembrane region" description="Helical" evidence="10">
    <location>
        <begin position="462"/>
        <end position="479"/>
    </location>
</feature>
<keyword evidence="6 10" id="KW-1133">Transmembrane helix</keyword>
<feature type="domain" description="Cytochrome c" evidence="12">
    <location>
        <begin position="135"/>
        <end position="279"/>
    </location>
</feature>
<geneLocation type="plasmid" evidence="13 14">
    <name>unnamed1</name>
</geneLocation>
<dbReference type="InterPro" id="IPR004923">
    <property type="entry name" value="FTR1/Fip1/EfeU"/>
</dbReference>
<reference evidence="13 14" key="1">
    <citation type="submission" date="2020-12" db="EMBL/GenBank/DDBJ databases">
        <title>FDA dAtabase for Regulatory Grade micrObial Sequences (FDA-ARGOS): Supporting development and validation of Infectious Disease Dx tests.</title>
        <authorList>
            <person name="Sproer C."/>
            <person name="Gronow S."/>
            <person name="Severitt S."/>
            <person name="Schroder I."/>
            <person name="Tallon L."/>
            <person name="Sadzewicz L."/>
            <person name="Zhao X."/>
            <person name="Boylan J."/>
            <person name="Ott S."/>
            <person name="Bowen H."/>
            <person name="Vavikolanu K."/>
            <person name="Mehta A."/>
            <person name="Aluvathingal J."/>
            <person name="Nadendla S."/>
            <person name="Lowell S."/>
            <person name="Myers T."/>
            <person name="Yan Y."/>
            <person name="Sichtig H."/>
        </authorList>
    </citation>
    <scope>NUCLEOTIDE SEQUENCE [LARGE SCALE GENOMIC DNA]</scope>
    <source>
        <strain evidence="13 14">FDAARGOS_881</strain>
        <plasmid evidence="13 14">unnamed1</plasmid>
    </source>
</reference>
<keyword evidence="5 9" id="KW-0479">Metal-binding</keyword>
<dbReference type="GO" id="GO:0020037">
    <property type="term" value="F:heme binding"/>
    <property type="evidence" value="ECO:0007669"/>
    <property type="project" value="InterPro"/>
</dbReference>
<keyword evidence="13" id="KW-0614">Plasmid</keyword>
<proteinExistence type="inferred from homology"/>
<feature type="transmembrane region" description="Helical" evidence="10">
    <location>
        <begin position="537"/>
        <end position="558"/>
    </location>
</feature>
<dbReference type="PANTHER" id="PTHR31632:SF2">
    <property type="entry name" value="PLASMA MEMBRANE IRON PERMEASE"/>
    <property type="match status" value="1"/>
</dbReference>
<evidence type="ECO:0000259" key="12">
    <source>
        <dbReference type="PROSITE" id="PS51007"/>
    </source>
</evidence>
<feature type="transmembrane region" description="Helical" evidence="10">
    <location>
        <begin position="570"/>
        <end position="592"/>
    </location>
</feature>
<keyword evidence="11" id="KW-0732">Signal</keyword>
<dbReference type="GO" id="GO:0015093">
    <property type="term" value="F:ferrous iron transmembrane transporter activity"/>
    <property type="evidence" value="ECO:0007669"/>
    <property type="project" value="TreeGrafter"/>
</dbReference>
<evidence type="ECO:0000256" key="11">
    <source>
        <dbReference type="SAM" id="SignalP"/>
    </source>
</evidence>
<evidence type="ECO:0000256" key="10">
    <source>
        <dbReference type="SAM" id="Phobius"/>
    </source>
</evidence>
<name>A0A7T3AE86_SPHPI</name>
<evidence type="ECO:0000313" key="13">
    <source>
        <dbReference type="EMBL" id="QPT11044.1"/>
    </source>
</evidence>
<evidence type="ECO:0000256" key="8">
    <source>
        <dbReference type="ARBA" id="ARBA00023136"/>
    </source>
</evidence>
<dbReference type="InterPro" id="IPR009056">
    <property type="entry name" value="Cyt_c-like_dom"/>
</dbReference>
<dbReference type="PROSITE" id="PS51007">
    <property type="entry name" value="CYTC"/>
    <property type="match status" value="1"/>
</dbReference>
<evidence type="ECO:0000256" key="4">
    <source>
        <dbReference type="ARBA" id="ARBA00022692"/>
    </source>
</evidence>
<dbReference type="AlphaFoldDB" id="A0A7T3AE86"/>
<dbReference type="EMBL" id="CP065714">
    <property type="protein sequence ID" value="QPT11044.1"/>
    <property type="molecule type" value="Genomic_DNA"/>
</dbReference>
<sequence>MRLLTLIRAMLSLRLLAALAALLIPAAAFAEPGDVQTAWRLLDYMAVDYGGAVANGRIKSASEYAEMNEFAASVSTRLQGLPAKPERQALIQRAANLQAVIAEKGSTEQVATLAHGLAADLLRAYPVPLAPDKAPNLVSGHALFQQSCASCHGMTGNGRGPDAAKLATPPIAFTDAERARQRSVFALYQVVTQGIDGTAMQSFADLPNDQRWAVAFRAGSFAFTDAQAREGERLWKSDPTLRRRIPDLKTLVALTPAALGAAIGDAKADAVLAFLRRHPEQVMQQAPGSLAVARAKLAESVAAARRGDARMAKELALSAYLDGFEPIEPTLTARDATLMGRIEGAMGEFRAAIDRGASPDDLAEKVTVLGGFFDDAEAALAPDAATEASTFLGAFTILLREGLEALLIVVAMIAFLRKAERGEALRYVHGGWVSAIIAGGITWAVAPYAIGISGASRELTEGFGSLFAAVVLLSVGIWMHGKAQADQWQRYIREKMSRALSGGSGWFLFGLAFVVVYREVFETILFYAALSAQGDNGMLLAGAGSAIGLLSLIAWAMLRYSRKLPIAQFFRYSSWLMAVLTVVLAGKGVAALQEAGLINIAPLADVPRLSMLGVFPTWQSVLAQLLMAVAIAVGFAWNGRDRSRSGSGSVTLGSN</sequence>
<evidence type="ECO:0000313" key="14">
    <source>
        <dbReference type="Proteomes" id="UP000594836"/>
    </source>
</evidence>
<evidence type="ECO:0000256" key="7">
    <source>
        <dbReference type="ARBA" id="ARBA00023004"/>
    </source>
</evidence>
<keyword evidence="7 9" id="KW-0408">Iron</keyword>
<dbReference type="InterPro" id="IPR036909">
    <property type="entry name" value="Cyt_c-like_dom_sf"/>
</dbReference>
<protein>
    <submittedName>
        <fullName evidence="13">Cytochrome c/FTR1 family iron permease</fullName>
    </submittedName>
</protein>
<gene>
    <name evidence="13" type="ORF">I6G38_19110</name>
</gene>
<dbReference type="Pfam" id="PF13442">
    <property type="entry name" value="Cytochrome_CBB3"/>
    <property type="match status" value="1"/>
</dbReference>
<evidence type="ECO:0000256" key="2">
    <source>
        <dbReference type="ARBA" id="ARBA00008333"/>
    </source>
</evidence>
<evidence type="ECO:0000256" key="1">
    <source>
        <dbReference type="ARBA" id="ARBA00004141"/>
    </source>
</evidence>
<keyword evidence="8 10" id="KW-0472">Membrane</keyword>
<feature type="transmembrane region" description="Helical" evidence="10">
    <location>
        <begin position="612"/>
        <end position="637"/>
    </location>
</feature>
<feature type="transmembrane region" description="Helical" evidence="10">
    <location>
        <begin position="391"/>
        <end position="415"/>
    </location>
</feature>
<dbReference type="GO" id="GO:0033573">
    <property type="term" value="C:high-affinity iron permease complex"/>
    <property type="evidence" value="ECO:0007669"/>
    <property type="project" value="InterPro"/>
</dbReference>
<dbReference type="Proteomes" id="UP000594836">
    <property type="component" value="Plasmid unnamed1"/>
</dbReference>
<organism evidence="13 14">
    <name type="scientific">Sphingomonas paucimobilis</name>
    <name type="common">Pseudomonas paucimobilis</name>
    <dbReference type="NCBI Taxonomy" id="13689"/>
    <lineage>
        <taxon>Bacteria</taxon>
        <taxon>Pseudomonadati</taxon>
        <taxon>Pseudomonadota</taxon>
        <taxon>Alphaproteobacteria</taxon>
        <taxon>Sphingomonadales</taxon>
        <taxon>Sphingomonadaceae</taxon>
        <taxon>Sphingomonas</taxon>
    </lineage>
</organism>
<feature type="transmembrane region" description="Helical" evidence="10">
    <location>
        <begin position="499"/>
        <end position="517"/>
    </location>
</feature>
<evidence type="ECO:0000256" key="9">
    <source>
        <dbReference type="PROSITE-ProRule" id="PRU00433"/>
    </source>
</evidence>
<dbReference type="GO" id="GO:0009055">
    <property type="term" value="F:electron transfer activity"/>
    <property type="evidence" value="ECO:0007669"/>
    <property type="project" value="InterPro"/>
</dbReference>
<feature type="chain" id="PRO_5032614537" evidence="11">
    <location>
        <begin position="31"/>
        <end position="655"/>
    </location>
</feature>
<feature type="signal peptide" evidence="11">
    <location>
        <begin position="1"/>
        <end position="30"/>
    </location>
</feature>
<keyword evidence="4 10" id="KW-0812">Transmembrane</keyword>
<comment type="subcellular location">
    <subcellularLocation>
        <location evidence="1">Membrane</location>
        <topology evidence="1">Multi-pass membrane protein</topology>
    </subcellularLocation>
</comment>
<dbReference type="GO" id="GO:0046872">
    <property type="term" value="F:metal ion binding"/>
    <property type="evidence" value="ECO:0007669"/>
    <property type="project" value="UniProtKB-KW"/>
</dbReference>
<feature type="transmembrane region" description="Helical" evidence="10">
    <location>
        <begin position="427"/>
        <end position="450"/>
    </location>
</feature>
<evidence type="ECO:0000256" key="6">
    <source>
        <dbReference type="ARBA" id="ARBA00022989"/>
    </source>
</evidence>
<comment type="similarity">
    <text evidence="2">Belongs to the oxidase-dependent Fe transporter (OFeT) (TC 9.A.10.1) family.</text>
</comment>
<dbReference type="Pfam" id="PF03239">
    <property type="entry name" value="FTR1"/>
    <property type="match status" value="1"/>
</dbReference>
<evidence type="ECO:0000256" key="5">
    <source>
        <dbReference type="ARBA" id="ARBA00022723"/>
    </source>
</evidence>
<accession>A0A7T3AE86</accession>
<dbReference type="PANTHER" id="PTHR31632">
    <property type="entry name" value="IRON TRANSPORTER FTH1"/>
    <property type="match status" value="1"/>
</dbReference>
<dbReference type="Gene3D" id="1.10.760.10">
    <property type="entry name" value="Cytochrome c-like domain"/>
    <property type="match status" value="1"/>
</dbReference>